<dbReference type="RefSeq" id="XP_002946842.1">
    <property type="nucleotide sequence ID" value="XM_002946796.1"/>
</dbReference>
<dbReference type="KEGG" id="vcn:VOLCADRAFT_103252"/>
<dbReference type="EMBL" id="GL378325">
    <property type="protein sequence ID" value="EFJ52068.1"/>
    <property type="molecule type" value="Genomic_DNA"/>
</dbReference>
<feature type="region of interest" description="Disordered" evidence="1">
    <location>
        <begin position="500"/>
        <end position="538"/>
    </location>
</feature>
<reference evidence="2 3" key="1">
    <citation type="journal article" date="2010" name="Science">
        <title>Genomic analysis of organismal complexity in the multicellular green alga Volvox carteri.</title>
        <authorList>
            <person name="Prochnik S.E."/>
            <person name="Umen J."/>
            <person name="Nedelcu A.M."/>
            <person name="Hallmann A."/>
            <person name="Miller S.M."/>
            <person name="Nishii I."/>
            <person name="Ferris P."/>
            <person name="Kuo A."/>
            <person name="Mitros T."/>
            <person name="Fritz-Laylin L.K."/>
            <person name="Hellsten U."/>
            <person name="Chapman J."/>
            <person name="Simakov O."/>
            <person name="Rensing S.A."/>
            <person name="Terry A."/>
            <person name="Pangilinan J."/>
            <person name="Kapitonov V."/>
            <person name="Jurka J."/>
            <person name="Salamov A."/>
            <person name="Shapiro H."/>
            <person name="Schmutz J."/>
            <person name="Grimwood J."/>
            <person name="Lindquist E."/>
            <person name="Lucas S."/>
            <person name="Grigoriev I.V."/>
            <person name="Schmitt R."/>
            <person name="Kirk D."/>
            <person name="Rokhsar D.S."/>
        </authorList>
    </citation>
    <scope>NUCLEOTIDE SEQUENCE [LARGE SCALE GENOMIC DNA]</scope>
    <source>
        <strain evidence="3">f. Nagariensis / Eve</strain>
    </source>
</reference>
<proteinExistence type="predicted"/>
<dbReference type="Proteomes" id="UP000001058">
    <property type="component" value="Unassembled WGS sequence"/>
</dbReference>
<keyword evidence="3" id="KW-1185">Reference proteome</keyword>
<gene>
    <name evidence="2" type="ORF">VOLCADRAFT_103252</name>
</gene>
<dbReference type="AlphaFoldDB" id="D8TKI1"/>
<protein>
    <submittedName>
        <fullName evidence="2">Uncharacterized protein</fullName>
    </submittedName>
</protein>
<dbReference type="InParanoid" id="D8TKI1"/>
<feature type="compositionally biased region" description="Pro residues" evidence="1">
    <location>
        <begin position="778"/>
        <end position="788"/>
    </location>
</feature>
<sequence>MADEAPTASMSEVSAFELVRSNQAFCDYIKGIHTDRGATLKPDSSTRSDAAYQQYQKQHQQLHSHDLGAAAEPFALAADSSALGPQISPVAATAVSAPVHELDCAALQIVRNASSCGGGGGSSSTGAILLPRGPISTSDPGSATAALAAAAFALAAAAAQHRSLGGAVASQSPPPVQGFDMCRVRCNISFIPEDEEVDAASDGEEREEDLREMGVLAADVADTDTGSGARTCSGARRSAASRGQSVCEGVYELRRLLLPAAVPTTPQHSSAQRALYTQQEREHVSAQQGLPAGAGAVVSADSVESVCVMQESILPTESASSVSSSSSVSSAPELRLADSADLHEAYKCHASMVNLCGGEESCAGYEEQRGFQGPCRDVVTSNCGADSCEREAGAAFSCGSCEMDESSCGEPAPMTPSRQHPHLPVCSPCGKTELLVAAGADTAATAAAALSVAADAALVPAVEAGFEVEEEDGNIITYPLGPGCEPSMLLHYSSSPEAAPHGSMLALSAGPSPRSFPVGSPLRDSPARQPQPCPSGLSAAALSSASFLHAASVRSRRTSAPRSAPTSSGGAMADFPLTVPDLSRGVPAPVPEHPASTGPSSSTSIHVDMLHTSHDPPELPVDPSASSFSQLGMPVPLAPALSMARTSTRYRRSTAGGSTSTASSSAVCTPRSVASTTALYGARGGSQGGSHVHVVGTQNASLHTLHNHSTTLKAIAAAGTPAALAAAACASLELCRRRQAREQLVQQAAATLCGGADCPSYLRPTLSSAAKSLLLQHQPPPPHPPPYRPSVTAGPTPTSYTDDKEQRRGGSGSYSPSCRGPYKRSSVHTWIGGYASPVGGWVLLAAATADKQEGHCASRGALQGTCFLVPCRK</sequence>
<evidence type="ECO:0000313" key="3">
    <source>
        <dbReference type="Proteomes" id="UP000001058"/>
    </source>
</evidence>
<accession>D8TKI1</accession>
<evidence type="ECO:0000313" key="2">
    <source>
        <dbReference type="EMBL" id="EFJ52068.1"/>
    </source>
</evidence>
<evidence type="ECO:0000256" key="1">
    <source>
        <dbReference type="SAM" id="MobiDB-lite"/>
    </source>
</evidence>
<dbReference type="GeneID" id="9624696"/>
<name>D8TKI1_VOLCA</name>
<organism evidence="3">
    <name type="scientific">Volvox carteri f. nagariensis</name>
    <dbReference type="NCBI Taxonomy" id="3068"/>
    <lineage>
        <taxon>Eukaryota</taxon>
        <taxon>Viridiplantae</taxon>
        <taxon>Chlorophyta</taxon>
        <taxon>core chlorophytes</taxon>
        <taxon>Chlorophyceae</taxon>
        <taxon>CS clade</taxon>
        <taxon>Chlamydomonadales</taxon>
        <taxon>Volvocaceae</taxon>
        <taxon>Volvox</taxon>
    </lineage>
</organism>
<feature type="region of interest" description="Disordered" evidence="1">
    <location>
        <begin position="775"/>
        <end position="822"/>
    </location>
</feature>
<dbReference type="OrthoDB" id="10640707at2759"/>
<feature type="region of interest" description="Disordered" evidence="1">
    <location>
        <begin position="553"/>
        <end position="605"/>
    </location>
</feature>